<organism evidence="2 3">
    <name type="scientific">Acrobeloides nanus</name>
    <dbReference type="NCBI Taxonomy" id="290746"/>
    <lineage>
        <taxon>Eukaryota</taxon>
        <taxon>Metazoa</taxon>
        <taxon>Ecdysozoa</taxon>
        <taxon>Nematoda</taxon>
        <taxon>Chromadorea</taxon>
        <taxon>Rhabditida</taxon>
        <taxon>Tylenchina</taxon>
        <taxon>Cephalobomorpha</taxon>
        <taxon>Cephaloboidea</taxon>
        <taxon>Cephalobidae</taxon>
        <taxon>Acrobeloides</taxon>
    </lineage>
</organism>
<keyword evidence="2" id="KW-1185">Reference proteome</keyword>
<name>A0A914DDS2_9BILA</name>
<feature type="compositionally biased region" description="Polar residues" evidence="1">
    <location>
        <begin position="1"/>
        <end position="31"/>
    </location>
</feature>
<sequence>ETQEQVGNVAPTETSNENAVVQTENKETVVTQEEEKQIKPAESGVVHQIIGGISENGPIITGVVVDNQTGSLYPTLPGTLQAANV</sequence>
<feature type="region of interest" description="Disordered" evidence="1">
    <location>
        <begin position="1"/>
        <end position="38"/>
    </location>
</feature>
<protein>
    <submittedName>
        <fullName evidence="3">Uncharacterized protein</fullName>
    </submittedName>
</protein>
<evidence type="ECO:0000256" key="1">
    <source>
        <dbReference type="SAM" id="MobiDB-lite"/>
    </source>
</evidence>
<reference evidence="3" key="1">
    <citation type="submission" date="2022-11" db="UniProtKB">
        <authorList>
            <consortium name="WormBaseParasite"/>
        </authorList>
    </citation>
    <scope>IDENTIFICATION</scope>
</reference>
<dbReference type="AlphaFoldDB" id="A0A914DDS2"/>
<evidence type="ECO:0000313" key="3">
    <source>
        <dbReference type="WBParaSite" id="ACRNAN_scaffold22705.g27336.t1"/>
    </source>
</evidence>
<accession>A0A914DDS2</accession>
<dbReference type="Proteomes" id="UP000887540">
    <property type="component" value="Unplaced"/>
</dbReference>
<proteinExistence type="predicted"/>
<dbReference type="WBParaSite" id="ACRNAN_scaffold22705.g27336.t1">
    <property type="protein sequence ID" value="ACRNAN_scaffold22705.g27336.t1"/>
    <property type="gene ID" value="ACRNAN_scaffold22705.g27336"/>
</dbReference>
<evidence type="ECO:0000313" key="2">
    <source>
        <dbReference type="Proteomes" id="UP000887540"/>
    </source>
</evidence>